<reference evidence="2" key="1">
    <citation type="submission" date="2022-06" db="EMBL/GenBank/DDBJ databases">
        <authorList>
            <consortium name="SYNGENTA / RWTH Aachen University"/>
        </authorList>
    </citation>
    <scope>NUCLEOTIDE SEQUENCE</scope>
</reference>
<organism evidence="2 3">
    <name type="scientific">Phakopsora pachyrhizi</name>
    <name type="common">Asian soybean rust disease fungus</name>
    <dbReference type="NCBI Taxonomy" id="170000"/>
    <lineage>
        <taxon>Eukaryota</taxon>
        <taxon>Fungi</taxon>
        <taxon>Dikarya</taxon>
        <taxon>Basidiomycota</taxon>
        <taxon>Pucciniomycotina</taxon>
        <taxon>Pucciniomycetes</taxon>
        <taxon>Pucciniales</taxon>
        <taxon>Phakopsoraceae</taxon>
        <taxon>Phakopsora</taxon>
    </lineage>
</organism>
<evidence type="ECO:0000313" key="3">
    <source>
        <dbReference type="Proteomes" id="UP001153365"/>
    </source>
</evidence>
<protein>
    <submittedName>
        <fullName evidence="2">Uncharacterized protein</fullName>
    </submittedName>
</protein>
<feature type="region of interest" description="Disordered" evidence="1">
    <location>
        <begin position="74"/>
        <end position="103"/>
    </location>
</feature>
<comment type="caution">
    <text evidence="2">The sequence shown here is derived from an EMBL/GenBank/DDBJ whole genome shotgun (WGS) entry which is preliminary data.</text>
</comment>
<dbReference type="AlphaFoldDB" id="A0AAV0AE25"/>
<accession>A0AAV0AE25</accession>
<dbReference type="Proteomes" id="UP001153365">
    <property type="component" value="Unassembled WGS sequence"/>
</dbReference>
<evidence type="ECO:0000256" key="1">
    <source>
        <dbReference type="SAM" id="MobiDB-lite"/>
    </source>
</evidence>
<sequence length="296" mass="33769">MTNIYRCLIFMKKKNVYYTLFYFSYYADKIIHREFLLFDFFLKKALQSYSVGDDLANDEPDFCLEVGNFRTTERRRMTPSQKLSGSDQNHQEKSQWADGDDGKDNQGLAEKVLKKVETLDQCLLNHQTIDSIQSLNYFQRSTEIFHIRSITSATVNNDSNKRTGIVSIDLDSSSSLSSSRPSFHNLTNNTQPIRFISDPENLIESNQPLVAVRFDPSLQSLNLSFNFYLNHSKLVNSLTTLDHSHTGTGSKPKVAFIASDSINSLYQLLTNLTSSSTLTDQTMINYGHQTSPHWTL</sequence>
<dbReference type="EMBL" id="CALTRL010000005">
    <property type="protein sequence ID" value="CAH7665763.1"/>
    <property type="molecule type" value="Genomic_DNA"/>
</dbReference>
<proteinExistence type="predicted"/>
<keyword evidence="3" id="KW-1185">Reference proteome</keyword>
<name>A0AAV0AE25_PHAPC</name>
<feature type="compositionally biased region" description="Basic and acidic residues" evidence="1">
    <location>
        <begin position="89"/>
        <end position="103"/>
    </location>
</feature>
<gene>
    <name evidence="2" type="ORF">PPACK8108_LOCUS48</name>
</gene>
<feature type="compositionally biased region" description="Polar residues" evidence="1">
    <location>
        <begin position="78"/>
        <end position="88"/>
    </location>
</feature>
<evidence type="ECO:0000313" key="2">
    <source>
        <dbReference type="EMBL" id="CAH7665763.1"/>
    </source>
</evidence>